<evidence type="ECO:0000313" key="10">
    <source>
        <dbReference type="EMBL" id="SOB71609.1"/>
    </source>
</evidence>
<dbReference type="InterPro" id="IPR001882">
    <property type="entry name" value="Biotin_BS"/>
</dbReference>
<dbReference type="STRING" id="39488.ERS852450_03123"/>
<proteinExistence type="predicted"/>
<name>A0A285PPS7_9FIRM</name>
<dbReference type="PROSITE" id="PS00188">
    <property type="entry name" value="BIOTIN"/>
    <property type="match status" value="1"/>
</dbReference>
<dbReference type="EMBL" id="LT907978">
    <property type="protein sequence ID" value="SOB71609.1"/>
    <property type="molecule type" value="Genomic_DNA"/>
</dbReference>
<dbReference type="FunFam" id="2.40.50.100:FF:000003">
    <property type="entry name" value="Acetyl-CoA carboxylase biotin carboxyl carrier protein"/>
    <property type="match status" value="1"/>
</dbReference>
<evidence type="ECO:0000256" key="8">
    <source>
        <dbReference type="RuleBase" id="RU364072"/>
    </source>
</evidence>
<comment type="function">
    <text evidence="8">This protein is a component of the acetyl coenzyme A carboxylase complex; first, biotin carboxylase catalyzes the carboxylation of the carrier protein and then the transcarboxylase transfers the carboxyl group to form malonyl-CoA.</text>
</comment>
<dbReference type="KEGG" id="ehl:EHLA_0871"/>
<keyword evidence="11" id="KW-1185">Reference proteome</keyword>
<gene>
    <name evidence="10" type="ORF">EHLA_0871</name>
</gene>
<dbReference type="AlphaFoldDB" id="A0A285PPS7"/>
<dbReference type="UniPathway" id="UPA00094"/>
<keyword evidence="6 8" id="KW-0275">Fatty acid biosynthesis</keyword>
<dbReference type="GO" id="GO:0006633">
    <property type="term" value="P:fatty acid biosynthetic process"/>
    <property type="evidence" value="ECO:0007669"/>
    <property type="project" value="UniProtKB-UniPathway"/>
</dbReference>
<keyword evidence="4 8" id="KW-0276">Fatty acid metabolism</keyword>
<evidence type="ECO:0000256" key="4">
    <source>
        <dbReference type="ARBA" id="ARBA00022832"/>
    </source>
</evidence>
<dbReference type="GO" id="GO:0003989">
    <property type="term" value="F:acetyl-CoA carboxylase activity"/>
    <property type="evidence" value="ECO:0007669"/>
    <property type="project" value="InterPro"/>
</dbReference>
<feature type="domain" description="Lipoyl-binding" evidence="9">
    <location>
        <begin position="80"/>
        <end position="156"/>
    </location>
</feature>
<dbReference type="GO" id="GO:0009317">
    <property type="term" value="C:acetyl-CoA carboxylase complex"/>
    <property type="evidence" value="ECO:0007669"/>
    <property type="project" value="InterPro"/>
</dbReference>
<keyword evidence="3 8" id="KW-0444">Lipid biosynthesis</keyword>
<evidence type="ECO:0000256" key="7">
    <source>
        <dbReference type="ARBA" id="ARBA00023267"/>
    </source>
</evidence>
<protein>
    <recommendedName>
        <fullName evidence="2 8">Biotin carboxyl carrier protein of acetyl-CoA carboxylase</fullName>
    </recommendedName>
</protein>
<sequence length="156" mass="17019">MDYQQILELVKEVSKAGLTNFEYTEGNIRIAMSCPQPEEKIVVPASNLVLQEAAGAGINTVETAVSAQQEPEQITEEKGGNIVKSPLVGTFYAAPSEDAQPFVKVGDTVKKGQTLAIVEAMKLMNEIESEFDGVVTEILVENEDNVEYGQPLFRIQ</sequence>
<dbReference type="PRINTS" id="PR01071">
    <property type="entry name" value="ACOABIOTINCC"/>
</dbReference>
<keyword evidence="7 8" id="KW-0092">Biotin</keyword>
<dbReference type="InterPro" id="IPR000089">
    <property type="entry name" value="Biotin_lipoyl"/>
</dbReference>
<dbReference type="Proteomes" id="UP000217549">
    <property type="component" value="Chromosome I"/>
</dbReference>
<dbReference type="InterPro" id="IPR011053">
    <property type="entry name" value="Single_hybrid_motif"/>
</dbReference>
<dbReference type="RefSeq" id="WP_096239448.1">
    <property type="nucleotide sequence ID" value="NZ_LT907978.1"/>
</dbReference>
<dbReference type="Gene3D" id="2.40.50.100">
    <property type="match status" value="1"/>
</dbReference>
<dbReference type="InterPro" id="IPR001249">
    <property type="entry name" value="AcCoA_biotinCC"/>
</dbReference>
<dbReference type="PANTHER" id="PTHR45266:SF3">
    <property type="entry name" value="OXALOACETATE DECARBOXYLASE ALPHA CHAIN"/>
    <property type="match status" value="1"/>
</dbReference>
<dbReference type="NCBIfam" id="TIGR00531">
    <property type="entry name" value="BCCP"/>
    <property type="match status" value="1"/>
</dbReference>
<evidence type="ECO:0000256" key="2">
    <source>
        <dbReference type="ARBA" id="ARBA00017562"/>
    </source>
</evidence>
<dbReference type="InterPro" id="IPR050709">
    <property type="entry name" value="Biotin_Carboxyl_Carrier/Decarb"/>
</dbReference>
<dbReference type="SUPFAM" id="SSF51230">
    <property type="entry name" value="Single hybrid motif"/>
    <property type="match status" value="1"/>
</dbReference>
<organism evidence="10 11">
    <name type="scientific">Anaerobutyricum hallii</name>
    <dbReference type="NCBI Taxonomy" id="39488"/>
    <lineage>
        <taxon>Bacteria</taxon>
        <taxon>Bacillati</taxon>
        <taxon>Bacillota</taxon>
        <taxon>Clostridia</taxon>
        <taxon>Lachnospirales</taxon>
        <taxon>Lachnospiraceae</taxon>
        <taxon>Anaerobutyricum</taxon>
    </lineage>
</organism>
<dbReference type="CDD" id="cd06850">
    <property type="entry name" value="biotinyl_domain"/>
    <property type="match status" value="1"/>
</dbReference>
<keyword evidence="5 8" id="KW-0443">Lipid metabolism</keyword>
<evidence type="ECO:0000256" key="6">
    <source>
        <dbReference type="ARBA" id="ARBA00023160"/>
    </source>
</evidence>
<dbReference type="PROSITE" id="PS50968">
    <property type="entry name" value="BIOTINYL_LIPOYL"/>
    <property type="match status" value="1"/>
</dbReference>
<dbReference type="PANTHER" id="PTHR45266">
    <property type="entry name" value="OXALOACETATE DECARBOXYLASE ALPHA CHAIN"/>
    <property type="match status" value="1"/>
</dbReference>
<evidence type="ECO:0000256" key="3">
    <source>
        <dbReference type="ARBA" id="ARBA00022516"/>
    </source>
</evidence>
<evidence type="ECO:0000256" key="5">
    <source>
        <dbReference type="ARBA" id="ARBA00023098"/>
    </source>
</evidence>
<reference evidence="11" key="1">
    <citation type="submission" date="2017-09" db="EMBL/GenBank/DDBJ databases">
        <authorList>
            <person name="Shetty A S."/>
        </authorList>
    </citation>
    <scope>NUCLEOTIDE SEQUENCE [LARGE SCALE GENOMIC DNA]</scope>
</reference>
<evidence type="ECO:0000256" key="1">
    <source>
        <dbReference type="ARBA" id="ARBA00005194"/>
    </source>
</evidence>
<evidence type="ECO:0000259" key="9">
    <source>
        <dbReference type="PROSITE" id="PS50968"/>
    </source>
</evidence>
<evidence type="ECO:0000313" key="11">
    <source>
        <dbReference type="Proteomes" id="UP000217549"/>
    </source>
</evidence>
<comment type="pathway">
    <text evidence="1 8">Lipid metabolism; fatty acid biosynthesis.</text>
</comment>
<dbReference type="Pfam" id="PF00364">
    <property type="entry name" value="Biotin_lipoyl"/>
    <property type="match status" value="1"/>
</dbReference>
<accession>A0A285PPS7</accession>
<keyword evidence="10" id="KW-0436">Ligase</keyword>